<dbReference type="AlphaFoldDB" id="A0AAV0PV79"/>
<keyword evidence="9" id="KW-1185">Reference proteome</keyword>
<keyword evidence="5" id="KW-0539">Nucleus</keyword>
<feature type="compositionally biased region" description="Acidic residues" evidence="6">
    <location>
        <begin position="183"/>
        <end position="198"/>
    </location>
</feature>
<evidence type="ECO:0000256" key="5">
    <source>
        <dbReference type="ARBA" id="ARBA00023242"/>
    </source>
</evidence>
<dbReference type="InterPro" id="IPR003340">
    <property type="entry name" value="B3_DNA-bd"/>
</dbReference>
<accession>A0AAV0PV79</accession>
<comment type="subcellular location">
    <subcellularLocation>
        <location evidence="1">Nucleus</location>
    </subcellularLocation>
</comment>
<evidence type="ECO:0000313" key="9">
    <source>
        <dbReference type="Proteomes" id="UP001154282"/>
    </source>
</evidence>
<dbReference type="InterPro" id="IPR044837">
    <property type="entry name" value="REM16-like"/>
</dbReference>
<evidence type="ECO:0000313" key="8">
    <source>
        <dbReference type="EMBL" id="CAI0475093.1"/>
    </source>
</evidence>
<evidence type="ECO:0000256" key="2">
    <source>
        <dbReference type="ARBA" id="ARBA00023015"/>
    </source>
</evidence>
<dbReference type="SUPFAM" id="SSF101936">
    <property type="entry name" value="DNA-binding pseudobarrel domain"/>
    <property type="match status" value="2"/>
</dbReference>
<feature type="compositionally biased region" description="Acidic residues" evidence="6">
    <location>
        <begin position="129"/>
        <end position="141"/>
    </location>
</feature>
<dbReference type="EMBL" id="CAMGYJ010000009">
    <property type="protein sequence ID" value="CAI0475093.1"/>
    <property type="molecule type" value="Genomic_DNA"/>
</dbReference>
<feature type="domain" description="TF-B3" evidence="7">
    <location>
        <begin position="236"/>
        <end position="340"/>
    </location>
</feature>
<organism evidence="8 9">
    <name type="scientific">Linum tenue</name>
    <dbReference type="NCBI Taxonomy" id="586396"/>
    <lineage>
        <taxon>Eukaryota</taxon>
        <taxon>Viridiplantae</taxon>
        <taxon>Streptophyta</taxon>
        <taxon>Embryophyta</taxon>
        <taxon>Tracheophyta</taxon>
        <taxon>Spermatophyta</taxon>
        <taxon>Magnoliopsida</taxon>
        <taxon>eudicotyledons</taxon>
        <taxon>Gunneridae</taxon>
        <taxon>Pentapetalae</taxon>
        <taxon>rosids</taxon>
        <taxon>fabids</taxon>
        <taxon>Malpighiales</taxon>
        <taxon>Linaceae</taxon>
        <taxon>Linum</taxon>
    </lineage>
</organism>
<dbReference type="Gene3D" id="2.40.330.10">
    <property type="entry name" value="DNA-binding pseudobarrel domain"/>
    <property type="match status" value="3"/>
</dbReference>
<keyword evidence="3" id="KW-0238">DNA-binding</keyword>
<dbReference type="GO" id="GO:0005634">
    <property type="term" value="C:nucleus"/>
    <property type="evidence" value="ECO:0007669"/>
    <property type="project" value="UniProtKB-SubCell"/>
</dbReference>
<feature type="region of interest" description="Disordered" evidence="6">
    <location>
        <begin position="117"/>
        <end position="207"/>
    </location>
</feature>
<dbReference type="PANTHER" id="PTHR31391:SF155">
    <property type="entry name" value="B3 DOMAIN-CONTAINING PROTEIN OS11G0197600"/>
    <property type="match status" value="1"/>
</dbReference>
<keyword evidence="4" id="KW-0804">Transcription</keyword>
<feature type="domain" description="TF-B3" evidence="7">
    <location>
        <begin position="16"/>
        <end position="110"/>
    </location>
</feature>
<feature type="non-terminal residue" evidence="8">
    <location>
        <position position="477"/>
    </location>
</feature>
<dbReference type="PROSITE" id="PS50863">
    <property type="entry name" value="B3"/>
    <property type="match status" value="2"/>
</dbReference>
<keyword evidence="2" id="KW-0805">Transcription regulation</keyword>
<dbReference type="SMART" id="SM01019">
    <property type="entry name" value="B3"/>
    <property type="match status" value="2"/>
</dbReference>
<dbReference type="CDD" id="cd10017">
    <property type="entry name" value="B3_DNA"/>
    <property type="match status" value="2"/>
</dbReference>
<dbReference type="InterPro" id="IPR015300">
    <property type="entry name" value="DNA-bd_pseudobarrel_sf"/>
</dbReference>
<dbReference type="GO" id="GO:0003677">
    <property type="term" value="F:DNA binding"/>
    <property type="evidence" value="ECO:0007669"/>
    <property type="project" value="UniProtKB-KW"/>
</dbReference>
<sequence>MAGGAHRLTPTAKKPRFSTLILPGMVRDWRLAVPKLFAEEYGDRLSNRVVFKLPDGAEWPIRLSGSGGKIWFSEGWRQFADFYSVNSMGYFLVFEYIGNSRFLVAVFHPSASEISYPPSHVANSNGADDGGESGDEEDGESVEISGSYPSSPETRQVSLVMNNCSRPSKLKRGLDRGISSETTPDDELSSDSSQEEEGCPVNRMFGRPEPLSAAKKASALTRARAAFRSDKPFFMLAMQPSSVYAPMCCNLPLPVYFSERYLNDNFRETVLQLPGGRRAWIVESSVSVTSNAGKKRVFFHHQSWLAFAKDTNLKVGDVCAFELMDGGAKPTFEVTIFRAAQGSGSSPGGNGGVCRRTISAALPGRGVLKRNMQSSKGEDNCYRQSTVFGSSSKAATPYTSVNPSFEVNVALSHVDRNHRNRPWKVRIPYRFASSIEKDVCEAELWVEGSYWLVKLDGVFQKGKEYLDLAGGWRKFAE</sequence>
<reference evidence="8" key="1">
    <citation type="submission" date="2022-08" db="EMBL/GenBank/DDBJ databases">
        <authorList>
            <person name="Gutierrez-Valencia J."/>
        </authorList>
    </citation>
    <scope>NUCLEOTIDE SEQUENCE</scope>
</reference>
<comment type="caution">
    <text evidence="8">The sequence shown here is derived from an EMBL/GenBank/DDBJ whole genome shotgun (WGS) entry which is preliminary data.</text>
</comment>
<dbReference type="Pfam" id="PF02362">
    <property type="entry name" value="B3"/>
    <property type="match status" value="2"/>
</dbReference>
<dbReference type="PANTHER" id="PTHR31391">
    <property type="entry name" value="B3 DOMAIN-CONTAINING PROTEIN OS11G0197600-RELATED"/>
    <property type="match status" value="1"/>
</dbReference>
<evidence type="ECO:0000256" key="1">
    <source>
        <dbReference type="ARBA" id="ARBA00004123"/>
    </source>
</evidence>
<dbReference type="Proteomes" id="UP001154282">
    <property type="component" value="Unassembled WGS sequence"/>
</dbReference>
<evidence type="ECO:0000256" key="4">
    <source>
        <dbReference type="ARBA" id="ARBA00023163"/>
    </source>
</evidence>
<name>A0AAV0PV79_9ROSI</name>
<proteinExistence type="predicted"/>
<gene>
    <name evidence="8" type="ORF">LITE_LOCUS40313</name>
</gene>
<protein>
    <recommendedName>
        <fullName evidence="7">TF-B3 domain-containing protein</fullName>
    </recommendedName>
</protein>
<feature type="compositionally biased region" description="Polar residues" evidence="6">
    <location>
        <begin position="148"/>
        <end position="166"/>
    </location>
</feature>
<evidence type="ECO:0000256" key="3">
    <source>
        <dbReference type="ARBA" id="ARBA00023125"/>
    </source>
</evidence>
<evidence type="ECO:0000256" key="6">
    <source>
        <dbReference type="SAM" id="MobiDB-lite"/>
    </source>
</evidence>
<evidence type="ECO:0000259" key="7">
    <source>
        <dbReference type="PROSITE" id="PS50863"/>
    </source>
</evidence>